<sequence>MEKYFTEKIIGEPCVRATNSPVDINEMILRVLSTISYSHLMNTKGRTKKTGILLERSWQSEFIKAIYQCTTKDMYISSDVGGIYECRGFIDFTVHSEETDIFWGIELLREADKFDEHIGRFKDNGRYELLSRKFTDYCMIDFRKVNGNPKADDLQIFKDDLAKCNGVNLKLYVLFYDEDFNLQLFSYSNPSGIQIQQLY</sequence>
<reference evidence="1" key="1">
    <citation type="submission" date="2020-05" db="EMBL/GenBank/DDBJ databases">
        <title>Phylogenomic resolution of chytrid fungi.</title>
        <authorList>
            <person name="Stajich J.E."/>
            <person name="Amses K."/>
            <person name="Simmons R."/>
            <person name="Seto K."/>
            <person name="Myers J."/>
            <person name="Bonds A."/>
            <person name="Quandt C.A."/>
            <person name="Barry K."/>
            <person name="Liu P."/>
            <person name="Grigoriev I."/>
            <person name="Longcore J.E."/>
            <person name="James T.Y."/>
        </authorList>
    </citation>
    <scope>NUCLEOTIDE SEQUENCE</scope>
    <source>
        <strain evidence="1">PLAUS21</strain>
    </source>
</reference>
<dbReference type="AlphaFoldDB" id="A0AAD5Y9C6"/>
<dbReference type="Proteomes" id="UP001210925">
    <property type="component" value="Unassembled WGS sequence"/>
</dbReference>
<evidence type="ECO:0000313" key="2">
    <source>
        <dbReference type="Proteomes" id="UP001210925"/>
    </source>
</evidence>
<name>A0AAD5Y9C6_9FUNG</name>
<protein>
    <submittedName>
        <fullName evidence="1">Uncharacterized protein</fullName>
    </submittedName>
</protein>
<dbReference type="EMBL" id="JADGKB010000021">
    <property type="protein sequence ID" value="KAJ3259094.1"/>
    <property type="molecule type" value="Genomic_DNA"/>
</dbReference>
<organism evidence="1 2">
    <name type="scientific">Boothiomyces macroporosus</name>
    <dbReference type="NCBI Taxonomy" id="261099"/>
    <lineage>
        <taxon>Eukaryota</taxon>
        <taxon>Fungi</taxon>
        <taxon>Fungi incertae sedis</taxon>
        <taxon>Chytridiomycota</taxon>
        <taxon>Chytridiomycota incertae sedis</taxon>
        <taxon>Chytridiomycetes</taxon>
        <taxon>Rhizophydiales</taxon>
        <taxon>Terramycetaceae</taxon>
        <taxon>Boothiomyces</taxon>
    </lineage>
</organism>
<gene>
    <name evidence="1" type="ORF">HK103_002981</name>
</gene>
<evidence type="ECO:0000313" key="1">
    <source>
        <dbReference type="EMBL" id="KAJ3259094.1"/>
    </source>
</evidence>
<comment type="caution">
    <text evidence="1">The sequence shown here is derived from an EMBL/GenBank/DDBJ whole genome shotgun (WGS) entry which is preliminary data.</text>
</comment>
<keyword evidence="2" id="KW-1185">Reference proteome</keyword>
<accession>A0AAD5Y9C6</accession>
<proteinExistence type="predicted"/>